<feature type="domain" description="HTH asnC-type" evidence="1">
    <location>
        <begin position="9"/>
        <end position="47"/>
    </location>
</feature>
<accession>A0ABT7MYJ5</accession>
<dbReference type="PANTHER" id="PTHR30154">
    <property type="entry name" value="LEUCINE-RESPONSIVE REGULATORY PROTEIN"/>
    <property type="match status" value="1"/>
</dbReference>
<comment type="caution">
    <text evidence="2">The sequence shown here is derived from an EMBL/GenBank/DDBJ whole genome shotgun (WGS) entry which is preliminary data.</text>
</comment>
<gene>
    <name evidence="2" type="ORF">QSV35_09245</name>
</gene>
<dbReference type="RefSeq" id="WP_286288414.1">
    <property type="nucleotide sequence ID" value="NZ_JASXSZ010000002.1"/>
</dbReference>
<dbReference type="InterPro" id="IPR036388">
    <property type="entry name" value="WH-like_DNA-bd_sf"/>
</dbReference>
<dbReference type="SUPFAM" id="SSF46785">
    <property type="entry name" value="Winged helix' DNA-binding domain"/>
    <property type="match status" value="1"/>
</dbReference>
<dbReference type="InterPro" id="IPR000485">
    <property type="entry name" value="AsnC-type_HTH_dom"/>
</dbReference>
<evidence type="ECO:0000313" key="2">
    <source>
        <dbReference type="EMBL" id="MDL9979521.1"/>
    </source>
</evidence>
<dbReference type="EMBL" id="JASXSZ010000002">
    <property type="protein sequence ID" value="MDL9979521.1"/>
    <property type="molecule type" value="Genomic_DNA"/>
</dbReference>
<reference evidence="2 3" key="1">
    <citation type="submission" date="2023-06" db="EMBL/GenBank/DDBJ databases">
        <title>Microbacterium sp. nov., isolated from a waste landfill.</title>
        <authorList>
            <person name="Wen W."/>
        </authorList>
    </citation>
    <scope>NUCLEOTIDE SEQUENCE [LARGE SCALE GENOMIC DNA]</scope>
    <source>
        <strain evidence="2 3">ASV49</strain>
    </source>
</reference>
<protein>
    <submittedName>
        <fullName evidence="2">Lrp/AsnC family transcriptional regulator</fullName>
    </submittedName>
</protein>
<sequence length="327" mass="35418">MDIDDARALDELDLAIVQALQIDARAPWTRIAAAVGADAATVARHWHALREESLAWLTAWPTPERWSSTTDVAIVLLDRRTSADVVAAVVRRPWVLSADDTSAGVLVLVAGTGGLPLLGDRVREIADAGARVRRMDVAAAIVAEDSGWRLRVLSRSQQRAVRDEHDGGAARIPRPEVVAEVADTLDDDPRMPAATLAQRLGVSEATARRTVDRAVGAGLLRLGCDLAMPAAGYRRGAVLWARSGDVEEAAARASRLPETHRVGVLVGSAPLFVCARARSLTALPRIERAWGDKVEVTDRWTVLREIKRNGHLLDAAGRSIERVPLRW</sequence>
<dbReference type="InterPro" id="IPR036390">
    <property type="entry name" value="WH_DNA-bd_sf"/>
</dbReference>
<dbReference type="Proteomes" id="UP001235064">
    <property type="component" value="Unassembled WGS sequence"/>
</dbReference>
<evidence type="ECO:0000313" key="3">
    <source>
        <dbReference type="Proteomes" id="UP001235064"/>
    </source>
</evidence>
<dbReference type="Gene3D" id="1.10.10.10">
    <property type="entry name" value="Winged helix-like DNA-binding domain superfamily/Winged helix DNA-binding domain"/>
    <property type="match status" value="2"/>
</dbReference>
<organism evidence="2 3">
    <name type="scientific">Microbacterium candidum</name>
    <dbReference type="NCBI Taxonomy" id="3041922"/>
    <lineage>
        <taxon>Bacteria</taxon>
        <taxon>Bacillati</taxon>
        <taxon>Actinomycetota</taxon>
        <taxon>Actinomycetes</taxon>
        <taxon>Micrococcales</taxon>
        <taxon>Microbacteriaceae</taxon>
        <taxon>Microbacterium</taxon>
    </lineage>
</organism>
<keyword evidence="3" id="KW-1185">Reference proteome</keyword>
<evidence type="ECO:0000259" key="1">
    <source>
        <dbReference type="Pfam" id="PF13404"/>
    </source>
</evidence>
<name>A0ABT7MYJ5_9MICO</name>
<dbReference type="PANTHER" id="PTHR30154:SF34">
    <property type="entry name" value="TRANSCRIPTIONAL REGULATOR AZLB"/>
    <property type="match status" value="1"/>
</dbReference>
<proteinExistence type="predicted"/>
<dbReference type="Pfam" id="PF13404">
    <property type="entry name" value="HTH_AsnC-type"/>
    <property type="match status" value="1"/>
</dbReference>